<evidence type="ECO:0000313" key="2">
    <source>
        <dbReference type="Proteomes" id="UP001521209"/>
    </source>
</evidence>
<keyword evidence="2" id="KW-1185">Reference proteome</keyword>
<sequence length="450" mass="50361">MDEMAGQGWKDRLAAFDAAGLSDEALRFLQVEAFQKPDDFDIALALAGRCKDAGQFADAAAVFVPFTQSNDGVLRFRGLLEHADCLRRLGDFRAAEAEIRRAMAHDPGSHWPVQAMAELYAAEGRDSERLPLIEAHYAGLRPDGKAEIARYASGMRAYWHFNETRGRPGWRPHMSGRVAALARAGLVMMVKDEADIITQHLDHYHALGFRAFCVLDNASTDETAKLIARFRENHADSIVLYVHDPVVGYYQSDKMAMFQAILPQYAKLAGTVLEWLFFVDADEFIAFAGEDDVRAVAEFDAILNDPAAKILVFHWVNGASSDLIEAMPENADPFAIFTRFNSRLLPVVPKVALRVGSGLLPMMGNHFVAEYEGDSNGVRSMALNDFYMCHFPLRSIEHVRKKVLNGGRAFRGATGLEAHGNHWRERYGLYEKFGEPVLRQMLENHINEIN</sequence>
<comment type="caution">
    <text evidence="1">The sequence shown here is derived from an EMBL/GenBank/DDBJ whole genome shotgun (WGS) entry which is preliminary data.</text>
</comment>
<proteinExistence type="predicted"/>
<dbReference type="RefSeq" id="WP_235702907.1">
    <property type="nucleotide sequence ID" value="NZ_JAKGBZ010000003.1"/>
</dbReference>
<gene>
    <name evidence="1" type="ORF">L2A60_03095</name>
</gene>
<dbReference type="SUPFAM" id="SSF53448">
    <property type="entry name" value="Nucleotide-diphospho-sugar transferases"/>
    <property type="match status" value="1"/>
</dbReference>
<dbReference type="Pfam" id="PF13704">
    <property type="entry name" value="Glyco_tranf_2_4"/>
    <property type="match status" value="1"/>
</dbReference>
<dbReference type="InterPro" id="IPR011990">
    <property type="entry name" value="TPR-like_helical_dom_sf"/>
</dbReference>
<dbReference type="Gene3D" id="1.25.40.10">
    <property type="entry name" value="Tetratricopeptide repeat domain"/>
    <property type="match status" value="1"/>
</dbReference>
<name>A0ABS9DVG8_9PROT</name>
<dbReference type="CDD" id="cd00761">
    <property type="entry name" value="Glyco_tranf_GTA_type"/>
    <property type="match status" value="1"/>
</dbReference>
<protein>
    <submittedName>
        <fullName evidence="1">Glycosyltransferase family 2 protein</fullName>
    </submittedName>
</protein>
<dbReference type="InterPro" id="IPR029044">
    <property type="entry name" value="Nucleotide-diphossugar_trans"/>
</dbReference>
<dbReference type="Proteomes" id="UP001521209">
    <property type="component" value="Unassembled WGS sequence"/>
</dbReference>
<accession>A0ABS9DVG8</accession>
<dbReference type="SUPFAM" id="SSF48452">
    <property type="entry name" value="TPR-like"/>
    <property type="match status" value="1"/>
</dbReference>
<dbReference type="EMBL" id="JAKGBZ010000003">
    <property type="protein sequence ID" value="MCF3945671.1"/>
    <property type="molecule type" value="Genomic_DNA"/>
</dbReference>
<reference evidence="1 2" key="1">
    <citation type="submission" date="2022-01" db="EMBL/GenBank/DDBJ databases">
        <authorList>
            <person name="Won M."/>
            <person name="Kim S.-J."/>
            <person name="Kwon S.-W."/>
        </authorList>
    </citation>
    <scope>NUCLEOTIDE SEQUENCE [LARGE SCALE GENOMIC DNA]</scope>
    <source>
        <strain evidence="1 2">KCTC 23505</strain>
    </source>
</reference>
<organism evidence="1 2">
    <name type="scientific">Acidiphilium iwatense</name>
    <dbReference type="NCBI Taxonomy" id="768198"/>
    <lineage>
        <taxon>Bacteria</taxon>
        <taxon>Pseudomonadati</taxon>
        <taxon>Pseudomonadota</taxon>
        <taxon>Alphaproteobacteria</taxon>
        <taxon>Acetobacterales</taxon>
        <taxon>Acidocellaceae</taxon>
        <taxon>Acidiphilium</taxon>
    </lineage>
</organism>
<evidence type="ECO:0000313" key="1">
    <source>
        <dbReference type="EMBL" id="MCF3945671.1"/>
    </source>
</evidence>